<sequence>MPDFLRLLSQDHTGNLIIKHAPRFSNEFRFEFAVWAPFSSVEAAELRWEPELPALPRLGASLRLDVGRPRSKGDRSLQ</sequence>
<accession>A0A1V4KM15</accession>
<dbReference type="EMBL" id="LSYS01002834">
    <property type="protein sequence ID" value="OPJ85506.1"/>
    <property type="molecule type" value="Genomic_DNA"/>
</dbReference>
<organism evidence="1 2">
    <name type="scientific">Patagioenas fasciata monilis</name>
    <dbReference type="NCBI Taxonomy" id="372326"/>
    <lineage>
        <taxon>Eukaryota</taxon>
        <taxon>Metazoa</taxon>
        <taxon>Chordata</taxon>
        <taxon>Craniata</taxon>
        <taxon>Vertebrata</taxon>
        <taxon>Euteleostomi</taxon>
        <taxon>Archelosauria</taxon>
        <taxon>Archosauria</taxon>
        <taxon>Dinosauria</taxon>
        <taxon>Saurischia</taxon>
        <taxon>Theropoda</taxon>
        <taxon>Coelurosauria</taxon>
        <taxon>Aves</taxon>
        <taxon>Neognathae</taxon>
        <taxon>Neoaves</taxon>
        <taxon>Columbimorphae</taxon>
        <taxon>Columbiformes</taxon>
        <taxon>Columbidae</taxon>
        <taxon>Patagioenas</taxon>
    </lineage>
</organism>
<evidence type="ECO:0000313" key="2">
    <source>
        <dbReference type="Proteomes" id="UP000190648"/>
    </source>
</evidence>
<protein>
    <submittedName>
        <fullName evidence="1">Uncharacterized protein</fullName>
    </submittedName>
</protein>
<gene>
    <name evidence="1" type="ORF">AV530_001724</name>
</gene>
<proteinExistence type="predicted"/>
<evidence type="ECO:0000313" key="1">
    <source>
        <dbReference type="EMBL" id="OPJ85506.1"/>
    </source>
</evidence>
<comment type="caution">
    <text evidence="1">The sequence shown here is derived from an EMBL/GenBank/DDBJ whole genome shotgun (WGS) entry which is preliminary data.</text>
</comment>
<dbReference type="Proteomes" id="UP000190648">
    <property type="component" value="Unassembled WGS sequence"/>
</dbReference>
<keyword evidence="2" id="KW-1185">Reference proteome</keyword>
<dbReference type="AlphaFoldDB" id="A0A1V4KM15"/>
<name>A0A1V4KM15_PATFA</name>
<reference evidence="1 2" key="1">
    <citation type="submission" date="2016-02" db="EMBL/GenBank/DDBJ databases">
        <title>Band-tailed pigeon sequencing and assembly.</title>
        <authorList>
            <person name="Soares A.E."/>
            <person name="Novak B.J."/>
            <person name="Rice E.S."/>
            <person name="O'Connell B."/>
            <person name="Chang D."/>
            <person name="Weber S."/>
            <person name="Shapiro B."/>
        </authorList>
    </citation>
    <scope>NUCLEOTIDE SEQUENCE [LARGE SCALE GENOMIC DNA]</scope>
    <source>
        <strain evidence="1">BTP2013</strain>
        <tissue evidence="1">Blood</tissue>
    </source>
</reference>